<dbReference type="EMBL" id="JACSIT010000139">
    <property type="protein sequence ID" value="MBC6995558.1"/>
    <property type="molecule type" value="Genomic_DNA"/>
</dbReference>
<dbReference type="RefSeq" id="WP_187467590.1">
    <property type="nucleotide sequence ID" value="NZ_JACSIT010000139.1"/>
</dbReference>
<comment type="caution">
    <text evidence="1">The sequence shown here is derived from an EMBL/GenBank/DDBJ whole genome shotgun (WGS) entry which is preliminary data.</text>
</comment>
<dbReference type="AlphaFoldDB" id="A0A923PK18"/>
<protein>
    <submittedName>
        <fullName evidence="1">Uncharacterized protein</fullName>
    </submittedName>
</protein>
<reference evidence="1" key="1">
    <citation type="submission" date="2020-08" db="EMBL/GenBank/DDBJ databases">
        <title>Lewinella bacteria from marine environments.</title>
        <authorList>
            <person name="Zhong Y."/>
        </authorList>
    </citation>
    <scope>NUCLEOTIDE SEQUENCE</scope>
    <source>
        <strain evidence="1">KCTC 42187</strain>
    </source>
</reference>
<organism evidence="1 2">
    <name type="scientific">Neolewinella lacunae</name>
    <dbReference type="NCBI Taxonomy" id="1517758"/>
    <lineage>
        <taxon>Bacteria</taxon>
        <taxon>Pseudomonadati</taxon>
        <taxon>Bacteroidota</taxon>
        <taxon>Saprospiria</taxon>
        <taxon>Saprospirales</taxon>
        <taxon>Lewinellaceae</taxon>
        <taxon>Neolewinella</taxon>
    </lineage>
</organism>
<dbReference type="Proteomes" id="UP000650081">
    <property type="component" value="Unassembled WGS sequence"/>
</dbReference>
<evidence type="ECO:0000313" key="2">
    <source>
        <dbReference type="Proteomes" id="UP000650081"/>
    </source>
</evidence>
<keyword evidence="2" id="KW-1185">Reference proteome</keyword>
<proteinExistence type="predicted"/>
<name>A0A923PK18_9BACT</name>
<accession>A0A923PK18</accession>
<evidence type="ECO:0000313" key="1">
    <source>
        <dbReference type="EMBL" id="MBC6995558.1"/>
    </source>
</evidence>
<gene>
    <name evidence="1" type="ORF">H9S92_15420</name>
</gene>
<sequence length="87" mass="8952">MPVITASLIIGGKTLGAYLVKKYAIKTAATGASSILRELATNPAIKEAAGKFAENVGTGIAQDLGKDTGEEVVKQVADVMEAIGEYL</sequence>